<keyword evidence="3" id="KW-1185">Reference proteome</keyword>
<name>A0ABD5RIJ2_9EURY</name>
<dbReference type="InterPro" id="IPR055770">
    <property type="entry name" value="DUF7346"/>
</dbReference>
<dbReference type="RefSeq" id="WP_247418889.1">
    <property type="nucleotide sequence ID" value="NZ_JALLGW010000002.1"/>
</dbReference>
<reference evidence="2 3" key="1">
    <citation type="journal article" date="2019" name="Int. J. Syst. Evol. Microbiol.">
        <title>The Global Catalogue of Microorganisms (GCM) 10K type strain sequencing project: providing services to taxonomists for standard genome sequencing and annotation.</title>
        <authorList>
            <consortium name="The Broad Institute Genomics Platform"/>
            <consortium name="The Broad Institute Genome Sequencing Center for Infectious Disease"/>
            <person name="Wu L."/>
            <person name="Ma J."/>
        </authorList>
    </citation>
    <scope>NUCLEOTIDE SEQUENCE [LARGE SCALE GENOMIC DNA]</scope>
    <source>
        <strain evidence="2 3">CGMCC 1.12543</strain>
    </source>
</reference>
<protein>
    <recommendedName>
        <fullName evidence="4">ArsR family transcriptional regulator</fullName>
    </recommendedName>
</protein>
<organism evidence="2 3">
    <name type="scientific">Halomarina salina</name>
    <dbReference type="NCBI Taxonomy" id="1872699"/>
    <lineage>
        <taxon>Archaea</taxon>
        <taxon>Methanobacteriati</taxon>
        <taxon>Methanobacteriota</taxon>
        <taxon>Stenosarchaea group</taxon>
        <taxon>Halobacteria</taxon>
        <taxon>Halobacteriales</taxon>
        <taxon>Natronomonadaceae</taxon>
        <taxon>Halomarina</taxon>
    </lineage>
</organism>
<evidence type="ECO:0000313" key="3">
    <source>
        <dbReference type="Proteomes" id="UP001596099"/>
    </source>
</evidence>
<dbReference type="Proteomes" id="UP001596099">
    <property type="component" value="Unassembled WGS sequence"/>
</dbReference>
<dbReference type="Pfam" id="PF24037">
    <property type="entry name" value="DUF7346"/>
    <property type="match status" value="1"/>
</dbReference>
<evidence type="ECO:0000313" key="2">
    <source>
        <dbReference type="EMBL" id="MFC5970178.1"/>
    </source>
</evidence>
<proteinExistence type="predicted"/>
<feature type="region of interest" description="Disordered" evidence="1">
    <location>
        <begin position="21"/>
        <end position="42"/>
    </location>
</feature>
<sequence>MRTVHDDDGRRYLLLKRSSESSLVRDPTTGEERYLPNDDLTADEEDTDALGLAAAAVPDTVRRVLSACRDDRSLGLLLELDRRGPVPARALMEYDLCESDVLGLVGEFRAAGLVVEADVGGERGYDVTDDAREALAVLRSERTAQSRTGDEG</sequence>
<accession>A0ABD5RIJ2</accession>
<dbReference type="AlphaFoldDB" id="A0ABD5RIJ2"/>
<dbReference type="EMBL" id="JBHSQH010000001">
    <property type="protein sequence ID" value="MFC5970178.1"/>
    <property type="molecule type" value="Genomic_DNA"/>
</dbReference>
<evidence type="ECO:0008006" key="4">
    <source>
        <dbReference type="Google" id="ProtNLM"/>
    </source>
</evidence>
<comment type="caution">
    <text evidence="2">The sequence shown here is derived from an EMBL/GenBank/DDBJ whole genome shotgun (WGS) entry which is preliminary data.</text>
</comment>
<gene>
    <name evidence="2" type="ORF">ACFPYI_02425</name>
</gene>
<evidence type="ECO:0000256" key="1">
    <source>
        <dbReference type="SAM" id="MobiDB-lite"/>
    </source>
</evidence>